<reference evidence="3 4" key="1">
    <citation type="submission" date="2014-12" db="EMBL/GenBank/DDBJ databases">
        <title>Draft genome sequences of 29 type strains of Enterococci.</title>
        <authorList>
            <person name="Zhong Z."/>
            <person name="Sun Z."/>
            <person name="Liu W."/>
            <person name="Zhang W."/>
            <person name="Zhang H."/>
        </authorList>
    </citation>
    <scope>NUCLEOTIDE SEQUENCE [LARGE SCALE GENOMIC DNA]</scope>
    <source>
        <strain evidence="3 4">DSM 17122</strain>
    </source>
</reference>
<accession>A0A1L8TLU0</accession>
<evidence type="ECO:0000313" key="3">
    <source>
        <dbReference type="EMBL" id="OJG45257.1"/>
    </source>
</evidence>
<keyword evidence="4" id="KW-1185">Reference proteome</keyword>
<name>A0A1L8TLU0_9ENTE</name>
<dbReference type="PANTHER" id="PTHR46112">
    <property type="entry name" value="AMINOPEPTIDASE"/>
    <property type="match status" value="1"/>
</dbReference>
<feature type="domain" description="Peptidase M24" evidence="1">
    <location>
        <begin position="136"/>
        <end position="339"/>
    </location>
</feature>
<comment type="caution">
    <text evidence="3">The sequence shown here is derived from an EMBL/GenBank/DDBJ whole genome shotgun (WGS) entry which is preliminary data.</text>
</comment>
<feature type="domain" description="Creatinase N-terminal" evidence="2">
    <location>
        <begin position="3"/>
        <end position="128"/>
    </location>
</feature>
<dbReference type="Pfam" id="PF00557">
    <property type="entry name" value="Peptidase_M24"/>
    <property type="match status" value="1"/>
</dbReference>
<dbReference type="Gene3D" id="3.40.350.10">
    <property type="entry name" value="Creatinase/prolidase N-terminal domain"/>
    <property type="match status" value="1"/>
</dbReference>
<sequence length="360" mass="40545">MHLEKLREQLVKLGLDGLLITDKVNRRYLCGFTGSNGLLLVSLDQLYLFVDGRYIQQAQQQTSGVTICEIPIGERVEKILRPYIKGATIGFEEETITYQVFKRYQQLLTAENGKLIATQNLVEKLRMIKSPEEIQAIKQAADIADRTLAAVLPLIRVGMTELEVANEIDYQSKKLGSEGPAFETIVASGSRTALPHAHASQKKIRANELIMIDFGAIYQGYYSDITRTFAFGEVDEYIKTTYQQVLAAQKQAIQAVSLDKSLGDIDQCARQQLDKYHLAKYFSHNLGHGLGLSCHEYPSLMPHEAIRIQKNMTFTIEPGVYLAEADFGIRIEDDLLVVESGHAESMTKFTKEWMTIDCNR</sequence>
<evidence type="ECO:0000313" key="4">
    <source>
        <dbReference type="Proteomes" id="UP000182077"/>
    </source>
</evidence>
<dbReference type="STRING" id="249189.RV04_GL002305"/>
<evidence type="ECO:0000259" key="2">
    <source>
        <dbReference type="Pfam" id="PF01321"/>
    </source>
</evidence>
<gene>
    <name evidence="3" type="ORF">RV04_GL002305</name>
</gene>
<protein>
    <recommendedName>
        <fullName evidence="5">Xaa-Pro dipeptidase</fullName>
    </recommendedName>
</protein>
<proteinExistence type="predicted"/>
<dbReference type="Proteomes" id="UP000182077">
    <property type="component" value="Unassembled WGS sequence"/>
</dbReference>
<dbReference type="EMBL" id="JXKQ01000007">
    <property type="protein sequence ID" value="OJG45257.1"/>
    <property type="molecule type" value="Genomic_DNA"/>
</dbReference>
<dbReference type="SUPFAM" id="SSF55920">
    <property type="entry name" value="Creatinase/aminopeptidase"/>
    <property type="match status" value="1"/>
</dbReference>
<dbReference type="Pfam" id="PF01321">
    <property type="entry name" value="Creatinase_N"/>
    <property type="match status" value="1"/>
</dbReference>
<dbReference type="InterPro" id="IPR029149">
    <property type="entry name" value="Creatin/AminoP/Spt16_N"/>
</dbReference>
<dbReference type="RefSeq" id="WP_071858160.1">
    <property type="nucleotide sequence ID" value="NZ_JBHSHK010000008.1"/>
</dbReference>
<dbReference type="SUPFAM" id="SSF53092">
    <property type="entry name" value="Creatinase/prolidase N-terminal domain"/>
    <property type="match status" value="1"/>
</dbReference>
<dbReference type="InterPro" id="IPR036005">
    <property type="entry name" value="Creatinase/aminopeptidase-like"/>
</dbReference>
<dbReference type="PANTHER" id="PTHR46112:SF3">
    <property type="entry name" value="AMINOPEPTIDASE YPDF"/>
    <property type="match status" value="1"/>
</dbReference>
<organism evidence="3 4">
    <name type="scientific">Enterococcus hermanniensis</name>
    <dbReference type="NCBI Taxonomy" id="249189"/>
    <lineage>
        <taxon>Bacteria</taxon>
        <taxon>Bacillati</taxon>
        <taxon>Bacillota</taxon>
        <taxon>Bacilli</taxon>
        <taxon>Lactobacillales</taxon>
        <taxon>Enterococcaceae</taxon>
        <taxon>Enterococcus</taxon>
    </lineage>
</organism>
<evidence type="ECO:0000259" key="1">
    <source>
        <dbReference type="Pfam" id="PF00557"/>
    </source>
</evidence>
<dbReference type="InterPro" id="IPR000587">
    <property type="entry name" value="Creatinase_N"/>
</dbReference>
<dbReference type="InterPro" id="IPR050659">
    <property type="entry name" value="Peptidase_M24B"/>
</dbReference>
<dbReference type="AlphaFoldDB" id="A0A1L8TLU0"/>
<dbReference type="InterPro" id="IPR000994">
    <property type="entry name" value="Pept_M24"/>
</dbReference>
<dbReference type="CDD" id="cd01092">
    <property type="entry name" value="APP-like"/>
    <property type="match status" value="1"/>
</dbReference>
<evidence type="ECO:0008006" key="5">
    <source>
        <dbReference type="Google" id="ProtNLM"/>
    </source>
</evidence>
<dbReference type="OrthoDB" id="9806388at2"/>
<dbReference type="Gene3D" id="3.90.230.10">
    <property type="entry name" value="Creatinase/methionine aminopeptidase superfamily"/>
    <property type="match status" value="1"/>
</dbReference>